<dbReference type="Proteomes" id="UP000886520">
    <property type="component" value="Chromosome 20"/>
</dbReference>
<feature type="compositionally biased region" description="Low complexity" evidence="1">
    <location>
        <begin position="97"/>
        <end position="119"/>
    </location>
</feature>
<dbReference type="SUPFAM" id="SSF56112">
    <property type="entry name" value="Protein kinase-like (PK-like)"/>
    <property type="match status" value="1"/>
</dbReference>
<dbReference type="InterPro" id="IPR000719">
    <property type="entry name" value="Prot_kinase_dom"/>
</dbReference>
<dbReference type="Gene3D" id="1.10.510.10">
    <property type="entry name" value="Transferase(Phosphotransferase) domain 1"/>
    <property type="match status" value="1"/>
</dbReference>
<dbReference type="Gene3D" id="3.30.200.20">
    <property type="entry name" value="Phosphorylase Kinase, domain 1"/>
    <property type="match status" value="1"/>
</dbReference>
<evidence type="ECO:0000259" key="2">
    <source>
        <dbReference type="PROSITE" id="PS50011"/>
    </source>
</evidence>
<evidence type="ECO:0000313" key="3">
    <source>
        <dbReference type="EMBL" id="KAI5064095.1"/>
    </source>
</evidence>
<feature type="compositionally biased region" description="Polar residues" evidence="1">
    <location>
        <begin position="127"/>
        <end position="146"/>
    </location>
</feature>
<dbReference type="AlphaFoldDB" id="A0A9D4UAB6"/>
<feature type="domain" description="Protein kinase" evidence="2">
    <location>
        <begin position="257"/>
        <end position="548"/>
    </location>
</feature>
<organism evidence="3 4">
    <name type="scientific">Adiantum capillus-veneris</name>
    <name type="common">Maidenhair fern</name>
    <dbReference type="NCBI Taxonomy" id="13818"/>
    <lineage>
        <taxon>Eukaryota</taxon>
        <taxon>Viridiplantae</taxon>
        <taxon>Streptophyta</taxon>
        <taxon>Embryophyta</taxon>
        <taxon>Tracheophyta</taxon>
        <taxon>Polypodiopsida</taxon>
        <taxon>Polypodiidae</taxon>
        <taxon>Polypodiales</taxon>
        <taxon>Pteridineae</taxon>
        <taxon>Pteridaceae</taxon>
        <taxon>Vittarioideae</taxon>
        <taxon>Adiantum</taxon>
    </lineage>
</organism>
<comment type="caution">
    <text evidence="3">The sequence shown here is derived from an EMBL/GenBank/DDBJ whole genome shotgun (WGS) entry which is preliminary data.</text>
</comment>
<dbReference type="EMBL" id="JABFUD020000020">
    <property type="protein sequence ID" value="KAI5064095.1"/>
    <property type="molecule type" value="Genomic_DNA"/>
</dbReference>
<dbReference type="PANTHER" id="PTHR45621">
    <property type="entry name" value="OS01G0588500 PROTEIN-RELATED"/>
    <property type="match status" value="1"/>
</dbReference>
<protein>
    <recommendedName>
        <fullName evidence="2">Protein kinase domain-containing protein</fullName>
    </recommendedName>
</protein>
<name>A0A9D4UAB6_ADICA</name>
<evidence type="ECO:0000313" key="4">
    <source>
        <dbReference type="Proteomes" id="UP000886520"/>
    </source>
</evidence>
<feature type="region of interest" description="Disordered" evidence="1">
    <location>
        <begin position="543"/>
        <end position="569"/>
    </location>
</feature>
<dbReference type="InterPro" id="IPR011009">
    <property type="entry name" value="Kinase-like_dom_sf"/>
</dbReference>
<gene>
    <name evidence="3" type="ORF">GOP47_0020765</name>
</gene>
<feature type="region of interest" description="Disordered" evidence="1">
    <location>
        <begin position="80"/>
        <end position="176"/>
    </location>
</feature>
<dbReference type="InterPro" id="IPR001245">
    <property type="entry name" value="Ser-Thr/Tyr_kinase_cat_dom"/>
</dbReference>
<sequence>MKEAVVNLHRAPFCSHPPLFSFCSRYIAIAAWAERSALHLIWAFGQICIYQTRLRKKSRVFPGSPLMGCFAVQKAKKKLGEQSVRPDEVGDVELEDSSLPTTSSSPSSPKKPASLASPKSFRRTVRAIQNAQRFINHSNSKLSSVHTGRDIRSSEQGTALSDVGTLSKPMPLPSPRLSPKPTGYALPHPTDHGSAIATSPNPLPKTTSASHAALNSRVFPWDLQPLPPPKDSFMASKGLKSFTFEELGTACQDFSHQALIGDDGASFNGVISTSLKGAKQQLQQQQEIVVLRLHEKLHLGLKEWLSELYSASHPLDSHVCNLMGFYNEDGIQERYLVYEKLQRGNLHRLLFDASDTPSLDWSMRLKVIHGAVQGLASLQERFPEQVLYRDFRSSHVQVDSDNSAKISGYWFVTSSSQILQAHGLGNSSSGRDNAYCAPETRSRGLLTWNSTVWSFGVVMLELLCGRKNNDDRIAKDEKNNLVKWAKPFLLEEDKLFLIMDPKLQGRFPSKGAKIMANLIMQCLKKDPTRRPSMKMVAEMVKAAKEPRHTNKSAWKERSSNEVTDKIRPYPKPCTKADCHTVET</sequence>
<dbReference type="InterPro" id="IPR050823">
    <property type="entry name" value="Plant_Ser_Thr_Prot_Kinase"/>
</dbReference>
<accession>A0A9D4UAB6</accession>
<feature type="compositionally biased region" description="Basic and acidic residues" evidence="1">
    <location>
        <begin position="543"/>
        <end position="567"/>
    </location>
</feature>
<dbReference type="OrthoDB" id="1915767at2759"/>
<proteinExistence type="predicted"/>
<keyword evidence="4" id="KW-1185">Reference proteome</keyword>
<dbReference type="GO" id="GO:0005524">
    <property type="term" value="F:ATP binding"/>
    <property type="evidence" value="ECO:0007669"/>
    <property type="project" value="InterPro"/>
</dbReference>
<evidence type="ECO:0000256" key="1">
    <source>
        <dbReference type="SAM" id="MobiDB-lite"/>
    </source>
</evidence>
<dbReference type="Pfam" id="PF07714">
    <property type="entry name" value="PK_Tyr_Ser-Thr"/>
    <property type="match status" value="1"/>
</dbReference>
<dbReference type="GO" id="GO:0004672">
    <property type="term" value="F:protein kinase activity"/>
    <property type="evidence" value="ECO:0007669"/>
    <property type="project" value="InterPro"/>
</dbReference>
<dbReference type="PROSITE" id="PS50011">
    <property type="entry name" value="PROTEIN_KINASE_DOM"/>
    <property type="match status" value="1"/>
</dbReference>
<reference evidence="3" key="1">
    <citation type="submission" date="2021-01" db="EMBL/GenBank/DDBJ databases">
        <title>Adiantum capillus-veneris genome.</title>
        <authorList>
            <person name="Fang Y."/>
            <person name="Liao Q."/>
        </authorList>
    </citation>
    <scope>NUCLEOTIDE SEQUENCE</scope>
    <source>
        <strain evidence="3">H3</strain>
        <tissue evidence="3">Leaf</tissue>
    </source>
</reference>